<dbReference type="Pfam" id="PF05593">
    <property type="entry name" value="RHS_repeat"/>
    <property type="match status" value="2"/>
</dbReference>
<dbReference type="PANTHER" id="PTHR32305:SF17">
    <property type="entry name" value="TRNA NUCLEASE WAPA"/>
    <property type="match status" value="1"/>
</dbReference>
<proteinExistence type="predicted"/>
<accession>A0A1I3YV12</accession>
<dbReference type="Gene3D" id="2.180.10.10">
    <property type="entry name" value="RHS repeat-associated core"/>
    <property type="match status" value="3"/>
</dbReference>
<keyword evidence="5" id="KW-1185">Reference proteome</keyword>
<dbReference type="AlphaFoldDB" id="A0A1I3YV12"/>
<organism evidence="4 5">
    <name type="scientific">Streptomyces pini</name>
    <dbReference type="NCBI Taxonomy" id="1520580"/>
    <lineage>
        <taxon>Bacteria</taxon>
        <taxon>Bacillati</taxon>
        <taxon>Actinomycetota</taxon>
        <taxon>Actinomycetes</taxon>
        <taxon>Kitasatosporales</taxon>
        <taxon>Streptomycetaceae</taxon>
        <taxon>Streptomyces</taxon>
    </lineage>
</organism>
<dbReference type="InterPro" id="IPR006530">
    <property type="entry name" value="YD"/>
</dbReference>
<sequence>MSSTTWTSRFWGSPWKTVDANGNTTRIDLDAAGRTLKVWKPTEEPDYPDGNASLVFGYEIPTRTNGSNVPDVVAGPTKITSKTLQSGSTYLASYVYSDGLGQVREAQSPAPGGTGRNVVSTRYDSSGNVTGTSSAFYNSGEAGSGMVLPAVVDLPSYKDVVVDWAGRTTLAKIQVNGVNQTAQRTETAYYGDMTRVIPPAGDWTDTYTDVYGRTVKVVEHNGATSHTTRYTYTRKDELRKITDALGNVTTYGYDWAGQRVNTDDPDGGASQAVYDDNGNVTSTTDGNGVTVTTTYDVLNRPVEVKQGTTVLATYTYDTAPGGKGLPAASASYAGGAAYTTAVAGYDGRGRPTAKTLTVPSEAGVLAGAYTTGLHYDAADHVTAIDYPAVGGLPAETVRTDYTAQGQISALSSGLVTYVARTAYDNLARLTERTYGTTDTTVGTASRAYTYDDANGTGALLTVRTNTSAGNGLAQDDIYTRNDSGVTTSVTDAITQQRECFRYDKLNRLTAAWTTGSGTECATGTTPNTDFGAGPDPYRTEYTYDVIGNIASVTDTTGAGSSTRQYAYAASGPDSVRPHAVTQAGDDTFVYNGAGQMTSRTVEGVTSELDWNGQNRVSRITQKKAGGDEVSTYVYDVAGNVLMRSSANEKVLYLDDHELRASAATTAAQATRYYSAGDTVVAMRTPSDTEEDGVLVWLMSDGQASTQLMILAATGVVTRRRYTPFGDQRGEASLPAETDRGFLGKPEDDATGLSILGARMYDAALGRFLSPDELVTPYDPQNLSSYSYSVNNPVAFSDPSGLDYGCGGGSCEYKEDGTSRSPGDHSVLDAPRRTVTYEDRGQVCRCGKRGPLEVGVVGGYQPPRPPITVVTIPSGPASAQKLAPPKIDVPEGSTGSQSILGKVFDVIGIDTDVNTHGGCISGSGGVYAMGTLELCFLATKAPDGSWDFGMSGSAGISAVGSGMSGDVSYLQSNADDMGQLAGWGWDKEVSAHYYGGLVANHENAFNLDGSLVRNAAQEPVWATTTGGGVGIEAGAEIGVNHTWTWTW</sequence>
<name>A0A1I3YV12_9ACTN</name>
<gene>
    <name evidence="4" type="ORF">SAMN05192584_105214</name>
</gene>
<evidence type="ECO:0000256" key="1">
    <source>
        <dbReference type="ARBA" id="ARBA00022737"/>
    </source>
</evidence>
<dbReference type="InterPro" id="IPR050708">
    <property type="entry name" value="T6SS_VgrG/RHS"/>
</dbReference>
<dbReference type="InterPro" id="IPR031325">
    <property type="entry name" value="RHS_repeat"/>
</dbReference>
<dbReference type="Proteomes" id="UP000198928">
    <property type="component" value="Unassembled WGS sequence"/>
</dbReference>
<evidence type="ECO:0000256" key="2">
    <source>
        <dbReference type="SAM" id="MobiDB-lite"/>
    </source>
</evidence>
<dbReference type="NCBIfam" id="TIGR01643">
    <property type="entry name" value="YD_repeat_2x"/>
    <property type="match status" value="2"/>
</dbReference>
<dbReference type="PANTHER" id="PTHR32305">
    <property type="match status" value="1"/>
</dbReference>
<evidence type="ECO:0000313" key="4">
    <source>
        <dbReference type="EMBL" id="SFK35712.1"/>
    </source>
</evidence>
<feature type="region of interest" description="Disordered" evidence="2">
    <location>
        <begin position="105"/>
        <end position="124"/>
    </location>
</feature>
<keyword evidence="1" id="KW-0677">Repeat</keyword>
<evidence type="ECO:0000259" key="3">
    <source>
        <dbReference type="Pfam" id="PF25023"/>
    </source>
</evidence>
<dbReference type="EMBL" id="FOSG01000005">
    <property type="protein sequence ID" value="SFK35712.1"/>
    <property type="molecule type" value="Genomic_DNA"/>
</dbReference>
<dbReference type="NCBIfam" id="TIGR03696">
    <property type="entry name" value="Rhs_assc_core"/>
    <property type="match status" value="1"/>
</dbReference>
<reference evidence="5" key="1">
    <citation type="submission" date="2016-10" db="EMBL/GenBank/DDBJ databases">
        <authorList>
            <person name="Varghese N."/>
            <person name="Submissions S."/>
        </authorList>
    </citation>
    <scope>NUCLEOTIDE SEQUENCE [LARGE SCALE GENOMIC DNA]</scope>
    <source>
        <strain evidence="5">PL19</strain>
    </source>
</reference>
<dbReference type="InterPro" id="IPR056823">
    <property type="entry name" value="TEN-like_YD-shell"/>
</dbReference>
<feature type="domain" description="Teneurin-like YD-shell" evidence="3">
    <location>
        <begin position="707"/>
        <end position="793"/>
    </location>
</feature>
<protein>
    <submittedName>
        <fullName evidence="4">RHS repeat-associated core domain-containing protein</fullName>
    </submittedName>
</protein>
<dbReference type="Pfam" id="PF25023">
    <property type="entry name" value="TEN_YD-shell"/>
    <property type="match status" value="1"/>
</dbReference>
<dbReference type="InterPro" id="IPR022385">
    <property type="entry name" value="Rhs_assc_core"/>
</dbReference>
<evidence type="ECO:0000313" key="5">
    <source>
        <dbReference type="Proteomes" id="UP000198928"/>
    </source>
</evidence>